<proteinExistence type="predicted"/>
<dbReference type="RefSeq" id="WP_272965729.1">
    <property type="nucleotide sequence ID" value="NZ_CALBIY010000100.1"/>
</dbReference>
<protein>
    <recommendedName>
        <fullName evidence="5">Reverse transcriptase domain-containing protein</fullName>
    </recommendedName>
</protein>
<evidence type="ECO:0000313" key="4">
    <source>
        <dbReference type="Proteomes" id="UP000264779"/>
    </source>
</evidence>
<evidence type="ECO:0000313" key="1">
    <source>
        <dbReference type="EMBL" id="HAW74205.1"/>
    </source>
</evidence>
<dbReference type="AlphaFoldDB" id="A0A358DTS9"/>
<dbReference type="Proteomes" id="UP000264779">
    <property type="component" value="Unassembled WGS sequence"/>
</dbReference>
<dbReference type="Proteomes" id="UP000263517">
    <property type="component" value="Unassembled WGS sequence"/>
</dbReference>
<organism evidence="2 4">
    <name type="scientific">Alteromonas australica</name>
    <dbReference type="NCBI Taxonomy" id="589873"/>
    <lineage>
        <taxon>Bacteria</taxon>
        <taxon>Pseudomonadati</taxon>
        <taxon>Pseudomonadota</taxon>
        <taxon>Gammaproteobacteria</taxon>
        <taxon>Alteromonadales</taxon>
        <taxon>Alteromonadaceae</taxon>
        <taxon>Alteromonas/Salinimonas group</taxon>
        <taxon>Alteromonas</taxon>
    </lineage>
</organism>
<sequence length="980" mass="113393">MELNIEHIKKAYLFVKSYAYHENLNLFLKQRMAEFETCHTELDEVSESILEVFDQENPCNHKYFKGWLKSINYHLLPKLVERNEDKPSQNSGLFISNVRDSEQYQVSKVNYFINAPVEIHIIEMLWCLFVGPTLEKGMSKDSYGNRMHSSALNFSKDSDLSGQEVFKRYIDQYNQWRDQALEVATQVSKSGDDVALLSLDLKSYFYHVDLDFENIEAEIENHYSDNAQLTEFALTLNLVLDAIYTRYQKIIAPRIKQTHIKCKDKKCLPIGMASASIIANWYLSDFDFSIGDDVRPAYYGRYVDDIIMVFKRPKFDVENPIPSFVNHYLSSVLTATGDNAEYVISVADNTLPMQQDKLILQFFDKEHSRAGLEVFKQELDERSSAFKFLPSDHIDKELDRFAYDVLYDGSANKLRSIVGLAENETEIAKYLSSHITAHRLCKLNNRDVVLPQLKQFFKGQNALQFFRLWEKLYQYSVITRNYGFTSFFYQYVEAEINKIIGIMPNSRKPSERFTKKLNEDLNLYNQIALAITIGLLDIKPFPSHIDILFIEDENVFHGNKSELNKLVSYASDLHSFSWQFRCSNLIRHHLVAWPLANYSLEEADLTFKSDFTSNEDIELDENKIAFSPRFIHFDEWQIFHLGKHLAIENDLNGWLTETIDAYKHRFFGLEFPVDFTSEDADTTGIVKSSLSISDKELKDQINLAIANLKVNEEDISSAVRRDRQPNLSFKRQEDLYSILNSALYEKADLLVMPEVAIPVSWLPFMVSFSRRHQIGLVFGLEHWVSNGVAYNLIIEALPFKVSGKYKSCVMTARVKNHYAPAELELLEAVRLKPGNLVLKQNAYYHKVSWRGLSFATYNCFELSDITHRVLFKSQIDLLFACVWNKDTNYYQHILESAVRDLHCYTVQANTSQYGGSCVLRPTKTESKTMLYVKGGDNPCVLTTKLDIKGLRDFQYKSKPGSKDYFKHLPPGYDSDSVLSR</sequence>
<reference evidence="3 4" key="1">
    <citation type="journal article" date="2018" name="Nat. Biotechnol.">
        <title>A standardized bacterial taxonomy based on genome phylogeny substantially revises the tree of life.</title>
        <authorList>
            <person name="Parks D.H."/>
            <person name="Chuvochina M."/>
            <person name="Waite D.W."/>
            <person name="Rinke C."/>
            <person name="Skarshewski A."/>
            <person name="Chaumeil P.A."/>
            <person name="Hugenholtz P."/>
        </authorList>
    </citation>
    <scope>NUCLEOTIDE SEQUENCE [LARGE SCALE GENOMIC DNA]</scope>
    <source>
        <strain evidence="2">UBA11621</strain>
        <strain evidence="1">UBA11978</strain>
    </source>
</reference>
<dbReference type="SUPFAM" id="SSF56317">
    <property type="entry name" value="Carbon-nitrogen hydrolase"/>
    <property type="match status" value="1"/>
</dbReference>
<evidence type="ECO:0000313" key="2">
    <source>
        <dbReference type="EMBL" id="HBU49679.1"/>
    </source>
</evidence>
<dbReference type="EMBL" id="DNAN01000021">
    <property type="protein sequence ID" value="HAW74205.1"/>
    <property type="molecule type" value="Genomic_DNA"/>
</dbReference>
<dbReference type="EMBL" id="DONK01000003">
    <property type="protein sequence ID" value="HBU49679.1"/>
    <property type="molecule type" value="Genomic_DNA"/>
</dbReference>
<dbReference type="Gene3D" id="3.60.110.10">
    <property type="entry name" value="Carbon-nitrogen hydrolase"/>
    <property type="match status" value="1"/>
</dbReference>
<gene>
    <name evidence="1" type="ORF">DCW74_00535</name>
    <name evidence="2" type="ORF">DEB45_00345</name>
</gene>
<accession>A0A358DTS9</accession>
<comment type="caution">
    <text evidence="2">The sequence shown here is derived from an EMBL/GenBank/DDBJ whole genome shotgun (WGS) entry which is preliminary data.</text>
</comment>
<name>A0A358DTS9_9ALTE</name>
<evidence type="ECO:0008006" key="5">
    <source>
        <dbReference type="Google" id="ProtNLM"/>
    </source>
</evidence>
<dbReference type="InterPro" id="IPR036526">
    <property type="entry name" value="C-N_Hydrolase_sf"/>
</dbReference>
<evidence type="ECO:0000313" key="3">
    <source>
        <dbReference type="Proteomes" id="UP000263517"/>
    </source>
</evidence>